<keyword evidence="2" id="KW-1185">Reference proteome</keyword>
<evidence type="ECO:0000313" key="1">
    <source>
        <dbReference type="EMBL" id="MFD2311383.1"/>
    </source>
</evidence>
<dbReference type="EMBL" id="JBHUJD010000017">
    <property type="protein sequence ID" value="MFD2311383.1"/>
    <property type="molecule type" value="Genomic_DNA"/>
</dbReference>
<protein>
    <submittedName>
        <fullName evidence="1">DUF1439 domain-containing protein</fullName>
    </submittedName>
</protein>
<sequence length="184" mass="20524">MSRLIALLGFCLLLLAVAGYLHYRSETVEVRIPEQQIRQKLAEKLPLQKTYLYLFELTLENPRVDLLKDSGRIAAGLDIRVRIKGGGEDRILRGTVDASGSLRYSAAEGQFYLAEPEIEKLSVSGLPEKRTAQIRSVIETALGEYYAEHPVYRLNTDDIKQATAKMVLKNVSVDGDDLVVTMGL</sequence>
<organism evidence="1 2">
    <name type="scientific">Microbulbifer halophilus</name>
    <dbReference type="NCBI Taxonomy" id="453963"/>
    <lineage>
        <taxon>Bacteria</taxon>
        <taxon>Pseudomonadati</taxon>
        <taxon>Pseudomonadota</taxon>
        <taxon>Gammaproteobacteria</taxon>
        <taxon>Cellvibrionales</taxon>
        <taxon>Microbulbiferaceae</taxon>
        <taxon>Microbulbifer</taxon>
    </lineage>
</organism>
<evidence type="ECO:0000313" key="2">
    <source>
        <dbReference type="Proteomes" id="UP001597425"/>
    </source>
</evidence>
<reference evidence="2" key="1">
    <citation type="journal article" date="2019" name="Int. J. Syst. Evol. Microbiol.">
        <title>The Global Catalogue of Microorganisms (GCM) 10K type strain sequencing project: providing services to taxonomists for standard genome sequencing and annotation.</title>
        <authorList>
            <consortium name="The Broad Institute Genomics Platform"/>
            <consortium name="The Broad Institute Genome Sequencing Center for Infectious Disease"/>
            <person name="Wu L."/>
            <person name="Ma J."/>
        </authorList>
    </citation>
    <scope>NUCLEOTIDE SEQUENCE [LARGE SCALE GENOMIC DNA]</scope>
    <source>
        <strain evidence="2">KCTC 12848</strain>
    </source>
</reference>
<name>A0ABW5EE45_9GAMM</name>
<proteinExistence type="predicted"/>
<dbReference type="Gene3D" id="3.15.10.40">
    <property type="entry name" value="Uncharacterised protein PF07273, DUF1439"/>
    <property type="match status" value="1"/>
</dbReference>
<dbReference type="InterPro" id="IPR010835">
    <property type="entry name" value="DUF1439"/>
</dbReference>
<accession>A0ABW5EE45</accession>
<comment type="caution">
    <text evidence="1">The sequence shown here is derived from an EMBL/GenBank/DDBJ whole genome shotgun (WGS) entry which is preliminary data.</text>
</comment>
<dbReference type="Proteomes" id="UP001597425">
    <property type="component" value="Unassembled WGS sequence"/>
</dbReference>
<dbReference type="RefSeq" id="WP_265721974.1">
    <property type="nucleotide sequence ID" value="NZ_JAPIVK010000017.1"/>
</dbReference>
<gene>
    <name evidence="1" type="ORF">ACFSKX_13235</name>
</gene>
<dbReference type="Pfam" id="PF07273">
    <property type="entry name" value="DUF1439"/>
    <property type="match status" value="1"/>
</dbReference>